<evidence type="ECO:0000313" key="11">
    <source>
        <dbReference type="Proteomes" id="UP000027586"/>
    </source>
</evidence>
<feature type="region of interest" description="Disordered" evidence="8">
    <location>
        <begin position="977"/>
        <end position="1030"/>
    </location>
</feature>
<evidence type="ECO:0000259" key="9">
    <source>
        <dbReference type="PROSITE" id="PS51192"/>
    </source>
</evidence>
<dbReference type="GO" id="GO:0016787">
    <property type="term" value="F:hydrolase activity"/>
    <property type="evidence" value="ECO:0007669"/>
    <property type="project" value="UniProtKB-KW"/>
</dbReference>
<dbReference type="GO" id="GO:0003676">
    <property type="term" value="F:nucleic acid binding"/>
    <property type="evidence" value="ECO:0007669"/>
    <property type="project" value="InterPro"/>
</dbReference>
<dbReference type="GO" id="GO:0005524">
    <property type="term" value="F:ATP binding"/>
    <property type="evidence" value="ECO:0007669"/>
    <property type="project" value="InterPro"/>
</dbReference>
<dbReference type="SMART" id="SM00487">
    <property type="entry name" value="DEXDc"/>
    <property type="match status" value="1"/>
</dbReference>
<keyword evidence="2 10" id="KW-0347">Helicase</keyword>
<sequence>MQPRKKARYTYQHEWCPPRLPLGTSLENHSTGHPMPAIGSSAPFGVDNENAISRWLDEEEALIGNDENKASSSMEAFQQFPSFSTQPPAQPTAQHYRSPMTQSLAPLTQSITSPYQQQRRRIGPNGVQLRSPSEIGLPYRNIFKFKFFNAMQSSCFDQALYTDTNMVISAPTGSGKTALIELAMIRILSSVKSEAKIIYMAPTKALCSQKAKEWSQKFKCLGATCKEYTGDTDFATVSAIKSSTIIVTTPEKWDSMTRRWKDHKQLMSMIKLFVIDEVHILNEDRGAVLEACVSRMKTMQHNIRFLAISATVPNVNDIAEWLQGEALTFSEEFRPVKLERIVYGFPFSGDNMFAFDKKLDWKLLEMIENHSNDKPVLIFCSTRRSAQGACETLCKLMDSKSIATLGSNTYKSDTVDVKDKKLKELFKRGIGYHHGYQNGAMVDYSDIELLQMIGRAGRPGMEDAGCAVIMTTAEKEERYKTIVDGTAPIESCLHLNLIEHLISEICLGTISDNESQSKWLRSTFLHVRVQKNPDHYNIHNTSSIRESSAAAAEEILQVIGQKCFDDLVETNLVEKRRKPEQASNSYHATAYGDAMDKYYIKYNTMKTIMESSSCSSVRDVLELVSHAEEFASMRFTTGEKPFLNSLQKNPNIRFPTTTGKVSSIADKIFLVIQCVFGDISLYNTSVGNSLAVSSVQMLHQASRVTKCIIDCSLHEKDATKLKHALELHQSLQAKMWPSSSYVTRQIDKIGKQMSASLVKAGVTSFEDLRQLDAGRIELILHRNPPFGNQIKDAVDTLPIFDLVMQAIDSKNKTHNKRVTLQLDVSVSNSKTIPYRRFGKGCYAQVWTETDQHQLLDFRRISVQKLQEKNQRFYISTERFPQPTAITCYVQSEGYGKLSRTLAEEKPLMAIFFQVGLDISRTLLIDGTSEARPNAVQMTMQPKNDQQHVPTENLIGVDVPFFDDISFDSDTWLNLSAGNTPPISRDHVDSILTTAPGNSKKASSKVSDTATTTKGKERAQSSRRRKGKEPQECRHKCRNKETCKHSCCKFKVEPTIIKLDDTPIATPKPTQEELLYEWDSLMDDLSIAITPMLATTSIDIQQSPQQPTTPWHSIPAEDPLSDHEEDWQQLIDEVMKEAENKASAEISTPENTIVLSDGPSLDEGIDERVPVFNIEDRPQPRNPTRYAFWDSVGDYAYRTLNSQRNPDTTARSINVSTSTSSLSRMVPLPATATSRTITSASKNDNPTHQQQASSKQKSNRSNSMRTWLDENTTNVPSTQPE</sequence>
<keyword evidence="2 10" id="KW-0067">ATP-binding</keyword>
<dbReference type="STRING" id="1263082.A0A068RFH6"/>
<dbReference type="InterPro" id="IPR011545">
    <property type="entry name" value="DEAD/DEAH_box_helicase_dom"/>
</dbReference>
<dbReference type="InterPro" id="IPR004179">
    <property type="entry name" value="Sec63-dom"/>
</dbReference>
<dbReference type="SUPFAM" id="SSF158702">
    <property type="entry name" value="Sec63 N-terminal domain-like"/>
    <property type="match status" value="1"/>
</dbReference>
<feature type="compositionally biased region" description="Polar residues" evidence="8">
    <location>
        <begin position="1201"/>
        <end position="1214"/>
    </location>
</feature>
<protein>
    <recommendedName>
        <fullName evidence="6">DNA 3'-5' helicase</fullName>
        <ecNumber evidence="6">5.6.2.4</ecNumber>
    </recommendedName>
</protein>
<keyword evidence="2 10" id="KW-0547">Nucleotide-binding</keyword>
<evidence type="ECO:0000313" key="10">
    <source>
        <dbReference type="EMBL" id="CDH48724.1"/>
    </source>
</evidence>
<dbReference type="Pfam" id="PF00270">
    <property type="entry name" value="DEAD"/>
    <property type="match status" value="1"/>
</dbReference>
<dbReference type="Gene3D" id="1.10.10.10">
    <property type="entry name" value="Winged helix-like DNA-binding domain superfamily/Winged helix DNA-binding domain"/>
    <property type="match status" value="1"/>
</dbReference>
<evidence type="ECO:0000256" key="6">
    <source>
        <dbReference type="ARBA" id="ARBA00034808"/>
    </source>
</evidence>
<evidence type="ECO:0000256" key="4">
    <source>
        <dbReference type="ARBA" id="ARBA00023254"/>
    </source>
</evidence>
<evidence type="ECO:0000256" key="5">
    <source>
        <dbReference type="ARBA" id="ARBA00034617"/>
    </source>
</evidence>
<feature type="compositionally biased region" description="Polar residues" evidence="8">
    <location>
        <begin position="1241"/>
        <end position="1280"/>
    </location>
</feature>
<dbReference type="SMART" id="SM00973">
    <property type="entry name" value="Sec63"/>
    <property type="match status" value="1"/>
</dbReference>
<dbReference type="InterPro" id="IPR014001">
    <property type="entry name" value="Helicase_ATP-bd"/>
</dbReference>
<evidence type="ECO:0000256" key="7">
    <source>
        <dbReference type="ARBA" id="ARBA00048988"/>
    </source>
</evidence>
<dbReference type="PROSITE" id="PS51192">
    <property type="entry name" value="HELICASE_ATP_BIND_1"/>
    <property type="match status" value="1"/>
</dbReference>
<evidence type="ECO:0000256" key="1">
    <source>
        <dbReference type="ARBA" id="ARBA00022801"/>
    </source>
</evidence>
<dbReference type="InterPro" id="IPR052247">
    <property type="entry name" value="Meiotic_Crossover_Helicase"/>
</dbReference>
<dbReference type="GO" id="GO:0043138">
    <property type="term" value="F:3'-5' DNA helicase activity"/>
    <property type="evidence" value="ECO:0007669"/>
    <property type="project" value="UniProtKB-EC"/>
</dbReference>
<dbReference type="GO" id="GO:0051321">
    <property type="term" value="P:meiotic cell cycle"/>
    <property type="evidence" value="ECO:0007669"/>
    <property type="project" value="UniProtKB-KW"/>
</dbReference>
<feature type="domain" description="Helicase ATP-binding" evidence="9">
    <location>
        <begin position="157"/>
        <end position="330"/>
    </location>
</feature>
<evidence type="ECO:0000256" key="8">
    <source>
        <dbReference type="SAM" id="MobiDB-lite"/>
    </source>
</evidence>
<name>A0A068RFH6_9FUNG</name>
<dbReference type="InterPro" id="IPR057842">
    <property type="entry name" value="WH_MER3"/>
</dbReference>
<dbReference type="Pfam" id="PF02889">
    <property type="entry name" value="Sec63"/>
    <property type="match status" value="1"/>
</dbReference>
<keyword evidence="3" id="KW-0413">Isomerase</keyword>
<comment type="catalytic activity">
    <reaction evidence="5">
        <text>Couples ATP hydrolysis with the unwinding of duplex DNA by translocating in the 3'-5' direction.</text>
        <dbReference type="EC" id="5.6.2.4"/>
    </reaction>
</comment>
<dbReference type="PANTHER" id="PTHR47835">
    <property type="entry name" value="HFM1, ATP DEPENDENT DNA HELICASE HOMOLOG"/>
    <property type="match status" value="1"/>
</dbReference>
<dbReference type="SUPFAM" id="SSF52540">
    <property type="entry name" value="P-loop containing nucleoside triphosphate hydrolases"/>
    <property type="match status" value="2"/>
</dbReference>
<gene>
    <name evidence="10" type="ORF">LCOR_00495.1</name>
</gene>
<evidence type="ECO:0000256" key="2">
    <source>
        <dbReference type="ARBA" id="ARBA00022806"/>
    </source>
</evidence>
<comment type="catalytic activity">
    <reaction evidence="7">
        <text>ATP + H2O = ADP + phosphate + H(+)</text>
        <dbReference type="Rhea" id="RHEA:13065"/>
        <dbReference type="ChEBI" id="CHEBI:15377"/>
        <dbReference type="ChEBI" id="CHEBI:15378"/>
        <dbReference type="ChEBI" id="CHEBI:30616"/>
        <dbReference type="ChEBI" id="CHEBI:43474"/>
        <dbReference type="ChEBI" id="CHEBI:456216"/>
        <dbReference type="EC" id="5.6.2.4"/>
    </reaction>
</comment>
<dbReference type="EMBL" id="CBTN010000002">
    <property type="protein sequence ID" value="CDH48724.1"/>
    <property type="molecule type" value="Genomic_DNA"/>
</dbReference>
<dbReference type="EC" id="5.6.2.4" evidence="6"/>
<reference evidence="10" key="1">
    <citation type="submission" date="2013-08" db="EMBL/GenBank/DDBJ databases">
        <title>Gene expansion shapes genome architecture in the human pathogen Lichtheimia corymbifera: an evolutionary genomics analysis in the ancient terrestrial Mucorales (Mucoromycotina).</title>
        <authorList>
            <person name="Schwartze V.U."/>
            <person name="Winter S."/>
            <person name="Shelest E."/>
            <person name="Marcet-Houben M."/>
            <person name="Horn F."/>
            <person name="Wehner S."/>
            <person name="Hoffmann K."/>
            <person name="Riege K."/>
            <person name="Sammeth M."/>
            <person name="Nowrousian M."/>
            <person name="Valiante V."/>
            <person name="Linde J."/>
            <person name="Jacobsen I.D."/>
            <person name="Marz M."/>
            <person name="Brakhage A.A."/>
            <person name="Gabaldon T."/>
            <person name="Bocker S."/>
            <person name="Voigt K."/>
        </authorList>
    </citation>
    <scope>NUCLEOTIDE SEQUENCE [LARGE SCALE GENOMIC DNA]</scope>
    <source>
        <strain evidence="10">FSU 9682</strain>
    </source>
</reference>
<proteinExistence type="predicted"/>
<feature type="region of interest" description="Disordered" evidence="8">
    <location>
        <begin position="1201"/>
        <end position="1280"/>
    </location>
</feature>
<dbReference type="OrthoDB" id="5575at2759"/>
<dbReference type="Proteomes" id="UP000027586">
    <property type="component" value="Unassembled WGS sequence"/>
</dbReference>
<dbReference type="InterPro" id="IPR036388">
    <property type="entry name" value="WH-like_DNA-bd_sf"/>
</dbReference>
<dbReference type="InterPro" id="IPR027417">
    <property type="entry name" value="P-loop_NTPase"/>
</dbReference>
<keyword evidence="1" id="KW-0378">Hydrolase</keyword>
<keyword evidence="11" id="KW-1185">Reference proteome</keyword>
<organism evidence="10 11">
    <name type="scientific">Lichtheimia corymbifera JMRC:FSU:9682</name>
    <dbReference type="NCBI Taxonomy" id="1263082"/>
    <lineage>
        <taxon>Eukaryota</taxon>
        <taxon>Fungi</taxon>
        <taxon>Fungi incertae sedis</taxon>
        <taxon>Mucoromycota</taxon>
        <taxon>Mucoromycotina</taxon>
        <taxon>Mucoromycetes</taxon>
        <taxon>Mucorales</taxon>
        <taxon>Lichtheimiaceae</taxon>
        <taxon>Lichtheimia</taxon>
    </lineage>
</organism>
<comment type="caution">
    <text evidence="10">The sequence shown here is derived from an EMBL/GenBank/DDBJ whole genome shotgun (WGS) entry which is preliminary data.</text>
</comment>
<dbReference type="VEuPathDB" id="FungiDB:LCOR_00495.1"/>
<keyword evidence="4" id="KW-0469">Meiosis</keyword>
<dbReference type="Gene3D" id="1.10.3380.10">
    <property type="entry name" value="Sec63 N-terminal domain-like domain"/>
    <property type="match status" value="1"/>
</dbReference>
<dbReference type="PANTHER" id="PTHR47835:SF3">
    <property type="entry name" value="HELICASE FOR MEIOSIS 1"/>
    <property type="match status" value="1"/>
</dbReference>
<dbReference type="AlphaFoldDB" id="A0A068RFH6"/>
<feature type="compositionally biased region" description="Polar residues" evidence="8">
    <location>
        <begin position="990"/>
        <end position="1012"/>
    </location>
</feature>
<dbReference type="Pfam" id="PF23445">
    <property type="entry name" value="WHD_SNRNP200"/>
    <property type="match status" value="1"/>
</dbReference>
<evidence type="ECO:0000256" key="3">
    <source>
        <dbReference type="ARBA" id="ARBA00023235"/>
    </source>
</evidence>
<accession>A0A068RFH6</accession>
<feature type="compositionally biased region" description="Low complexity" evidence="8">
    <location>
        <begin position="1229"/>
        <end position="1240"/>
    </location>
</feature>
<dbReference type="Gene3D" id="3.40.50.300">
    <property type="entry name" value="P-loop containing nucleotide triphosphate hydrolases"/>
    <property type="match status" value="3"/>
</dbReference>